<feature type="transmembrane region" description="Helical" evidence="6">
    <location>
        <begin position="122"/>
        <end position="140"/>
    </location>
</feature>
<sequence>MGGSRKTYPNSTVRALQIVQDKALTGIGNLIKLLPTGTVFLFQFLSPVLSNNGQCHTINKYLTGILLSCCGFSCCFSCFTDSYRDRNGSTHYGIATKDGLWPSPADSESVDVSSYKLQMGDFVHAFFSLIVFMVVVLLDPNTVECYYPSFNSNQELLLKILPPIVGALSSSVFVIFPNKRHGIGYPSS</sequence>
<proteinExistence type="inferred from homology"/>
<evidence type="ECO:0000256" key="5">
    <source>
        <dbReference type="ARBA" id="ARBA00023136"/>
    </source>
</evidence>
<keyword evidence="5 6" id="KW-0472">Membrane</keyword>
<evidence type="ECO:0000256" key="1">
    <source>
        <dbReference type="ARBA" id="ARBA00004141"/>
    </source>
</evidence>
<dbReference type="OMA" id="LSERTMM"/>
<dbReference type="RefSeq" id="XP_010279209.1">
    <property type="nucleotide sequence ID" value="XM_010280907.2"/>
</dbReference>
<keyword evidence="7" id="KW-1185">Reference proteome</keyword>
<keyword evidence="4 6" id="KW-1133">Transmembrane helix</keyword>
<dbReference type="OrthoDB" id="1928191at2759"/>
<dbReference type="InterPro" id="IPR007770">
    <property type="entry name" value="DMP"/>
</dbReference>
<feature type="transmembrane region" description="Helical" evidence="6">
    <location>
        <begin position="61"/>
        <end position="79"/>
    </location>
</feature>
<comment type="similarity">
    <text evidence="2">Belongs to the plant DMP1 protein family.</text>
</comment>
<dbReference type="InParanoid" id="A0A1U8BP13"/>
<evidence type="ECO:0000256" key="6">
    <source>
        <dbReference type="SAM" id="Phobius"/>
    </source>
</evidence>
<evidence type="ECO:0000313" key="8">
    <source>
        <dbReference type="RefSeq" id="XP_010279209.1"/>
    </source>
</evidence>
<dbReference type="GeneID" id="104613182"/>
<keyword evidence="3 6" id="KW-0812">Transmembrane</keyword>
<gene>
    <name evidence="8" type="primary">LOC104613182</name>
</gene>
<feature type="transmembrane region" description="Helical" evidence="6">
    <location>
        <begin position="30"/>
        <end position="49"/>
    </location>
</feature>
<evidence type="ECO:0000256" key="2">
    <source>
        <dbReference type="ARBA" id="ARBA00008707"/>
    </source>
</evidence>
<evidence type="ECO:0000313" key="7">
    <source>
        <dbReference type="Proteomes" id="UP000189703"/>
    </source>
</evidence>
<protein>
    <submittedName>
        <fullName evidence="8">Uncharacterized protein LOC104613182</fullName>
    </submittedName>
</protein>
<dbReference type="FunCoup" id="A0A1U8BP13">
    <property type="interactions" value="588"/>
</dbReference>
<evidence type="ECO:0000256" key="4">
    <source>
        <dbReference type="ARBA" id="ARBA00022989"/>
    </source>
</evidence>
<dbReference type="GO" id="GO:0005737">
    <property type="term" value="C:cytoplasm"/>
    <property type="evidence" value="ECO:0007669"/>
    <property type="project" value="UniProtKB-ARBA"/>
</dbReference>
<evidence type="ECO:0000256" key="3">
    <source>
        <dbReference type="ARBA" id="ARBA00022692"/>
    </source>
</evidence>
<dbReference type="AlphaFoldDB" id="A0A1U8BP13"/>
<reference evidence="8" key="1">
    <citation type="submission" date="2025-08" db="UniProtKB">
        <authorList>
            <consortium name="RefSeq"/>
        </authorList>
    </citation>
    <scope>IDENTIFICATION</scope>
</reference>
<name>A0A1U8BP13_NELNU</name>
<dbReference type="eggNOG" id="ENOG502RXHQ">
    <property type="taxonomic scope" value="Eukaryota"/>
</dbReference>
<dbReference type="KEGG" id="nnu:104613182"/>
<organism evidence="7 8">
    <name type="scientific">Nelumbo nucifera</name>
    <name type="common">Sacred lotus</name>
    <dbReference type="NCBI Taxonomy" id="4432"/>
    <lineage>
        <taxon>Eukaryota</taxon>
        <taxon>Viridiplantae</taxon>
        <taxon>Streptophyta</taxon>
        <taxon>Embryophyta</taxon>
        <taxon>Tracheophyta</taxon>
        <taxon>Spermatophyta</taxon>
        <taxon>Magnoliopsida</taxon>
        <taxon>Proteales</taxon>
        <taxon>Nelumbonaceae</taxon>
        <taxon>Nelumbo</taxon>
    </lineage>
</organism>
<dbReference type="GO" id="GO:0010256">
    <property type="term" value="P:endomembrane system organization"/>
    <property type="evidence" value="ECO:0000318"/>
    <property type="project" value="GO_Central"/>
</dbReference>
<dbReference type="GO" id="GO:0016020">
    <property type="term" value="C:membrane"/>
    <property type="evidence" value="ECO:0007669"/>
    <property type="project" value="UniProtKB-SubCell"/>
</dbReference>
<dbReference type="Pfam" id="PF05078">
    <property type="entry name" value="DUF679"/>
    <property type="match status" value="1"/>
</dbReference>
<comment type="subcellular location">
    <subcellularLocation>
        <location evidence="1">Membrane</location>
        <topology evidence="1">Multi-pass membrane protein</topology>
    </subcellularLocation>
</comment>
<dbReference type="PANTHER" id="PTHR31621:SF66">
    <property type="entry name" value="PROTEIN DMP2"/>
    <property type="match status" value="1"/>
</dbReference>
<dbReference type="Proteomes" id="UP000189703">
    <property type="component" value="Unplaced"/>
</dbReference>
<feature type="transmembrane region" description="Helical" evidence="6">
    <location>
        <begin position="160"/>
        <end position="178"/>
    </location>
</feature>
<accession>A0A1U8BP13</accession>
<dbReference type="PANTHER" id="PTHR31621">
    <property type="entry name" value="PROTEIN DMP3"/>
    <property type="match status" value="1"/>
</dbReference>